<evidence type="ECO:0000256" key="5">
    <source>
        <dbReference type="SAM" id="MobiDB-lite"/>
    </source>
</evidence>
<dbReference type="GO" id="GO:0005743">
    <property type="term" value="C:mitochondrial inner membrane"/>
    <property type="evidence" value="ECO:0007669"/>
    <property type="project" value="UniProtKB-SubCell"/>
</dbReference>
<dbReference type="PANTHER" id="PTHR12151:SF2">
    <property type="entry name" value="PROTEIN SCO2 HOMOLOG, MITOCHONDRIAL"/>
    <property type="match status" value="1"/>
</dbReference>
<dbReference type="FunFam" id="3.40.30.10:FF:000013">
    <property type="entry name" value="Blast:Protein SCO1 homolog, mitochondrial"/>
    <property type="match status" value="1"/>
</dbReference>
<evidence type="ECO:0000256" key="4">
    <source>
        <dbReference type="PIRSR" id="PIRSR603782-2"/>
    </source>
</evidence>
<evidence type="ECO:0000313" key="7">
    <source>
        <dbReference type="Proteomes" id="UP000694545"/>
    </source>
</evidence>
<dbReference type="Proteomes" id="UP000694545">
    <property type="component" value="Unplaced"/>
</dbReference>
<dbReference type="AlphaFoldDB" id="A0A8D2LV92"/>
<evidence type="ECO:0000313" key="6">
    <source>
        <dbReference type="Ensembl" id="ENSVKKP00000027156.1"/>
    </source>
</evidence>
<dbReference type="SUPFAM" id="SSF52833">
    <property type="entry name" value="Thioredoxin-like"/>
    <property type="match status" value="1"/>
</dbReference>
<feature type="binding site" evidence="3">
    <location>
        <position position="136"/>
    </location>
    <ligand>
        <name>Cu cation</name>
        <dbReference type="ChEBI" id="CHEBI:23378"/>
    </ligand>
</feature>
<proteinExistence type="inferred from homology"/>
<feature type="compositionally biased region" description="Basic and acidic residues" evidence="5">
    <location>
        <begin position="25"/>
        <end position="38"/>
    </location>
</feature>
<dbReference type="PANTHER" id="PTHR12151">
    <property type="entry name" value="ELECTRON TRANSPORT PROTIN SCO1/SENC FAMILY MEMBER"/>
    <property type="match status" value="1"/>
</dbReference>
<name>A0A8D2LV92_VARKO</name>
<feature type="disulfide bond" description="Redox-active" evidence="4">
    <location>
        <begin position="132"/>
        <end position="136"/>
    </location>
</feature>
<dbReference type="GO" id="GO:0033617">
    <property type="term" value="P:mitochondrial respiratory chain complex IV assembly"/>
    <property type="evidence" value="ECO:0007669"/>
    <property type="project" value="TreeGrafter"/>
</dbReference>
<accession>A0A8D2LV92</accession>
<keyword evidence="3" id="KW-0479">Metal-binding</keyword>
<dbReference type="OMA" id="HMETYES"/>
<comment type="subcellular location">
    <subcellularLocation>
        <location evidence="1">Mitochondrion inner membrane</location>
        <topology evidence="1">Single-pass membrane protein</topology>
    </subcellularLocation>
</comment>
<feature type="binding site" evidence="3">
    <location>
        <position position="132"/>
    </location>
    <ligand>
        <name>Cu cation</name>
        <dbReference type="ChEBI" id="CHEBI:23378"/>
    </ligand>
</feature>
<keyword evidence="7" id="KW-1185">Reference proteome</keyword>
<dbReference type="Pfam" id="PF02630">
    <property type="entry name" value="SCO1-SenC"/>
    <property type="match status" value="1"/>
</dbReference>
<protein>
    <submittedName>
        <fullName evidence="6">SCO cytochrome c oxidase assembly protein 2</fullName>
    </submittedName>
</protein>
<sequence length="265" mass="29711">CWLLRDSPSRAHGVPSLGTRQGRAARGDPPRHHPDRAHGRPGPACSCPCGSDGGRAAHAPGRPAGLRGRRSRSSSWVAWQAREEARARRLAELRRAAVGQGDFRLLDHAGRPCCKADLRGRWVLLYFGFTRCPDICPEQLEKMSRVVELLDREARLPRVQPVFVTVDPERDGVEAVARYVREFHPRLLGLTGTPEQVREAGRAYRVYYSAGPRDDDGDYIVDHTVILYLLGPDGLFVDYYDRYKTEAKIVQSIKGHMETYESLVG</sequence>
<keyword evidence="3" id="KW-0186">Copper</keyword>
<organism evidence="6 7">
    <name type="scientific">Varanus komodoensis</name>
    <name type="common">Komodo dragon</name>
    <dbReference type="NCBI Taxonomy" id="61221"/>
    <lineage>
        <taxon>Eukaryota</taxon>
        <taxon>Metazoa</taxon>
        <taxon>Chordata</taxon>
        <taxon>Craniata</taxon>
        <taxon>Vertebrata</taxon>
        <taxon>Euteleostomi</taxon>
        <taxon>Lepidosauria</taxon>
        <taxon>Squamata</taxon>
        <taxon>Bifurcata</taxon>
        <taxon>Unidentata</taxon>
        <taxon>Episquamata</taxon>
        <taxon>Toxicofera</taxon>
        <taxon>Anguimorpha</taxon>
        <taxon>Paleoanguimorpha</taxon>
        <taxon>Varanoidea</taxon>
        <taxon>Varanidae</taxon>
        <taxon>Varanus</taxon>
    </lineage>
</organism>
<dbReference type="InterPro" id="IPR003782">
    <property type="entry name" value="SCO1/SenC"/>
</dbReference>
<feature type="binding site" evidence="3">
    <location>
        <position position="223"/>
    </location>
    <ligand>
        <name>Cu cation</name>
        <dbReference type="ChEBI" id="CHEBI:23378"/>
    </ligand>
</feature>
<dbReference type="GO" id="GO:0046872">
    <property type="term" value="F:metal ion binding"/>
    <property type="evidence" value="ECO:0007669"/>
    <property type="project" value="UniProtKB-KW"/>
</dbReference>
<reference evidence="6" key="2">
    <citation type="submission" date="2025-09" db="UniProtKB">
        <authorList>
            <consortium name="Ensembl"/>
        </authorList>
    </citation>
    <scope>IDENTIFICATION</scope>
</reference>
<evidence type="ECO:0000256" key="3">
    <source>
        <dbReference type="PIRSR" id="PIRSR603782-1"/>
    </source>
</evidence>
<evidence type="ECO:0000256" key="2">
    <source>
        <dbReference type="ARBA" id="ARBA00010996"/>
    </source>
</evidence>
<dbReference type="Gene3D" id="3.40.30.10">
    <property type="entry name" value="Glutaredoxin"/>
    <property type="match status" value="1"/>
</dbReference>
<keyword evidence="4" id="KW-1015">Disulfide bond</keyword>
<dbReference type="Ensembl" id="ENSVKKT00000027818.1">
    <property type="protein sequence ID" value="ENSVKKP00000027156.1"/>
    <property type="gene ID" value="ENSVKKG00000017688.1"/>
</dbReference>
<evidence type="ECO:0000256" key="1">
    <source>
        <dbReference type="ARBA" id="ARBA00004434"/>
    </source>
</evidence>
<feature type="region of interest" description="Disordered" evidence="5">
    <location>
        <begin position="1"/>
        <end position="43"/>
    </location>
</feature>
<dbReference type="CDD" id="cd02968">
    <property type="entry name" value="SCO"/>
    <property type="match status" value="1"/>
</dbReference>
<reference evidence="6" key="1">
    <citation type="submission" date="2025-08" db="UniProtKB">
        <authorList>
            <consortium name="Ensembl"/>
        </authorList>
    </citation>
    <scope>IDENTIFICATION</scope>
</reference>
<comment type="similarity">
    <text evidence="2">Belongs to the SCO1/2 family.</text>
</comment>
<dbReference type="InterPro" id="IPR036249">
    <property type="entry name" value="Thioredoxin-like_sf"/>
</dbReference>